<name>A0A2Z2PQB1_RHIRH</name>
<protein>
    <submittedName>
        <fullName evidence="2">Uncharacterized protein</fullName>
    </submittedName>
</protein>
<accession>A0A2Z2PQB1</accession>
<organism evidence="2">
    <name type="scientific">Rhizobium rhizogenes</name>
    <name type="common">Agrobacterium rhizogenes</name>
    <dbReference type="NCBI Taxonomy" id="359"/>
    <lineage>
        <taxon>Bacteria</taxon>
        <taxon>Pseudomonadati</taxon>
        <taxon>Pseudomonadota</taxon>
        <taxon>Alphaproteobacteria</taxon>
        <taxon>Hyphomicrobiales</taxon>
        <taxon>Rhizobiaceae</taxon>
        <taxon>Rhizobium/Agrobacterium group</taxon>
        <taxon>Rhizobium</taxon>
    </lineage>
</organism>
<evidence type="ECO:0000313" key="2">
    <source>
        <dbReference type="EMBL" id="ASK44823.1"/>
    </source>
</evidence>
<geneLocation type="plasmid" evidence="2">
    <name>pTi_CFBP2746</name>
</geneLocation>
<keyword evidence="2" id="KW-0614">Plasmid</keyword>
<feature type="region of interest" description="Disordered" evidence="1">
    <location>
        <begin position="1"/>
        <end position="25"/>
    </location>
</feature>
<dbReference type="EMBL" id="KY000048">
    <property type="protein sequence ID" value="ASK44823.1"/>
    <property type="molecule type" value="Genomic_DNA"/>
</dbReference>
<dbReference type="AlphaFoldDB" id="A0A2Z2PQB1"/>
<sequence>MMISDRELGEAASTHGSMRKRTEPASGFGHPVAILSRPVLPADGRALQARVSLLSDFVFCTRHSGVKDVVAPPICSRRPRRLLQIGSSTRRLRRSRSLHPFPKPLSLSRVRPAAGLKLREIGVAHW</sequence>
<reference evidence="2" key="1">
    <citation type="submission" date="2016-10" db="EMBL/GenBank/DDBJ databases">
        <title>Agrobacterium Ti plasmids: Classification based on T-DNA and Vir regions organization.</title>
        <authorList>
            <person name="Nabi N."/>
            <person name="Vial L."/>
            <person name="Ben Hafsa A."/>
            <person name="Chapulliot D."/>
            <person name="Berard A."/>
            <person name="Chauveau A."/>
            <person name="Le Paslier M.-C."/>
            <person name="Harzallah Skhiri F."/>
            <person name="Brunel D."/>
            <person name="Nesme X."/>
            <person name="Chaouachi M."/>
        </authorList>
    </citation>
    <scope>NUCLEOTIDE SEQUENCE</scope>
    <source>
        <strain evidence="2">CFBP2746</strain>
        <plasmid evidence="2">pTi_CFBP2746</plasmid>
    </source>
</reference>
<proteinExistence type="predicted"/>
<evidence type="ECO:0000256" key="1">
    <source>
        <dbReference type="SAM" id="MobiDB-lite"/>
    </source>
</evidence>